<dbReference type="Gene3D" id="2.30.230.10">
    <property type="entry name" value="Lipovitellin, beta-sheet shell regions, chain A"/>
    <property type="match status" value="1"/>
</dbReference>
<dbReference type="Gene3D" id="1.25.10.20">
    <property type="entry name" value="Vitellinogen, superhelical"/>
    <property type="match status" value="1"/>
</dbReference>
<sequence length="1657" mass="188623">MKICIFILPFLGVALGLQPGLEYQYKYVGYVGTGIPKISQQMAASAFMTYVKVQVIDKTELRMQFTNTTAGDMNGWDKCEDPESTDYGSINFKPLDEYQEIIEIPWSVKLTAGEMTPFTFPDSDPAWLRNIRRGFTNLLHLPVFAPNLEETPITKMPAFQRYEHSPLGQCLTWYTVTPLLEDFNQEQLYINLLDEDVQTPETDPALEDDLWRLTRSVDFQNCRGLVEAHTMGLQLEGDSSKRNCGELYISRASSGYYILRGSPRGVRIERAIQRGTYIVDHNNIHSRTSQKLELLTVKTLGEQIEVAGTPGAFRQEIQNYRWDTENNDTLSTMMGVEDPEELIQSYKELAQNLFPEMADTMLGGKPFNFTEDMDAFSRAVAIMSKEDLAEIYDNLQGDALKLYLKALATSGLETPYLFLLGKFSNDDIYTHWTSILDFLINIPMNTKSTKLIEPIMNFTMNDLYRSDVLNSLGMINFAGLATRMCLNPCGREKLGETGCEVTECRQPVEETFLPWLEGQFNDSSRSQWEQMVTMMAIHNLNTEKIIPIVRPYVIGQNVTDIRLRVGSILALRKDNLPYATKNEVFQLLTAVFDNYQEHYRVREVAFFVMLHWDPQPVWWHYMALNTWRDPSSHIVNLITSTINAYSKWHSYAERVTAITKPGSPKSLATSFLTYSKIETNEDLMDHFYEFFFSGNDESIFPRMLRGYLRLGFMNQKFNALKFSSHMDGSNGRKFFWNTFARLFGKSTWNKNEHFESVKEMYNNITDILQVEKYESSDSIEAFIHFAIFNGFQGLIPIIFDADDIKLTPEVVMSLLGHLNIQQQIYVNSGRIGHAFATEIGIPILAQFSQPKFFSLSSKSFKKKRGSRMNVDLDLSFRMDRMVQSTSRVLIPWHGKAMISGIESRQVIVLPFSHQINLNPKKRQLTITTRPTDLETKLHFGIFNKPFTVRAPIVMAQRLSSLDDYKLIRNGSHISKQTLLLPSTGFSIGTCWQGDVELTNSGSNVNNLLPRFFTSPDTEDEFNPTNKYYAYRIGINYEKSKSKSFKMMFKFNTGEDVDNKYVGIQGMNTEVNSIHVGLMFNQDKATVIRHYEADLTWANGWTPRYTTKMHLRLHQRPNKMQPPSTMCLYLHTISPRILSLSTIKEYLKMDTDTKIKAEIYYGLKNCATPEPFAKLEGLLSLSDQKKKQLEYPGPKGCKKNLDDPSYFRIPSYDQMRYDIKWQQSSDNDLEQQQSPLMYMTYLQTKIPNIYYYPEDNNIAEGTAVFEAYRKDLNYWSFIYNQAKFNAAGEKIQIPALIEETVISPRPYETTIYDQIVLGYDHPICYITNSQVKTFDEFEFGHELGSCWVVAVQDCKQNSGLVKVRKSEGFEAHILWVVGGMSVEISKDSVMINEKKIGPGTATSQYQVYQVDGGMMVQISWIMAVRVTKDGISTEIHPTYRGSMCGACGNYDGEMYTLSGPRECSYSDYDELMTSWTLVDDCNDEVTDASLSDASLSDASLSNATLSNGTLFDDMNGNFTTEVGNGTEVTTEAPMVVTTVSDLPDDEATESVQLPTNCTKERSYTTADILSSLQESCFEYAYDEKTEGEYTCKSTEPISTCKPGCTAAVPYTVNILYDCVASDGAATKKQEVAGLPEFPTPACHYYTEYQVTQSAGCEA</sequence>
<feature type="domain" description="VWFD" evidence="8">
    <location>
        <begin position="1321"/>
        <end position="1481"/>
    </location>
</feature>
<evidence type="ECO:0008006" key="11">
    <source>
        <dbReference type="Google" id="ProtNLM"/>
    </source>
</evidence>
<dbReference type="Pfam" id="PF00094">
    <property type="entry name" value="VWD"/>
    <property type="match status" value="1"/>
</dbReference>
<proteinExistence type="predicted"/>
<dbReference type="Pfam" id="PF01347">
    <property type="entry name" value="Vitellogenin_N"/>
    <property type="match status" value="1"/>
</dbReference>
<dbReference type="InterPro" id="IPR001846">
    <property type="entry name" value="VWF_type-D"/>
</dbReference>
<keyword evidence="4" id="KW-0325">Glycoprotein</keyword>
<dbReference type="PROSITE" id="PS51233">
    <property type="entry name" value="VWFD"/>
    <property type="match status" value="1"/>
</dbReference>
<dbReference type="InterPro" id="IPR015819">
    <property type="entry name" value="Lipid_transp_b-sht_shell"/>
</dbReference>
<keyword evidence="3" id="KW-1015">Disulfide bond</keyword>
<accession>A0AAV2PKZ4</accession>
<dbReference type="PROSITE" id="PS51211">
    <property type="entry name" value="VITELLOGENIN"/>
    <property type="match status" value="1"/>
</dbReference>
<keyword evidence="1 6" id="KW-0732">Signal</keyword>
<protein>
    <recommendedName>
        <fullName evidence="11">Vitellogenin</fullName>
    </recommendedName>
</protein>
<dbReference type="InterPro" id="IPR015816">
    <property type="entry name" value="Vitellinogen_b-sht_N"/>
</dbReference>
<dbReference type="SUPFAM" id="SSF56968">
    <property type="entry name" value="Lipovitellin-phosvitin complex, beta-sheet shell regions"/>
    <property type="match status" value="2"/>
</dbReference>
<name>A0AAV2PKZ4_MEGNR</name>
<evidence type="ECO:0000313" key="9">
    <source>
        <dbReference type="EMBL" id="CAL4060226.1"/>
    </source>
</evidence>
<dbReference type="PANTHER" id="PTHR23345:SF15">
    <property type="entry name" value="VITELLOGENIN 1-RELATED"/>
    <property type="match status" value="1"/>
</dbReference>
<feature type="domain" description="Vitellogenin" evidence="7">
    <location>
        <begin position="17"/>
        <end position="712"/>
    </location>
</feature>
<feature type="chain" id="PRO_5043315309" description="Vitellogenin" evidence="6">
    <location>
        <begin position="17"/>
        <end position="1657"/>
    </location>
</feature>
<dbReference type="InterPro" id="IPR050733">
    <property type="entry name" value="Vitellogenin/Apolipophorin"/>
</dbReference>
<dbReference type="SMART" id="SM00638">
    <property type="entry name" value="LPD_N"/>
    <property type="match status" value="1"/>
</dbReference>
<dbReference type="InterPro" id="IPR011030">
    <property type="entry name" value="Lipovitellin_superhlx_dom"/>
</dbReference>
<evidence type="ECO:0000256" key="4">
    <source>
        <dbReference type="ARBA" id="ARBA00023180"/>
    </source>
</evidence>
<reference evidence="9 10" key="1">
    <citation type="submission" date="2024-05" db="EMBL/GenBank/DDBJ databases">
        <authorList>
            <person name="Wallberg A."/>
        </authorList>
    </citation>
    <scope>NUCLEOTIDE SEQUENCE [LARGE SCALE GENOMIC DNA]</scope>
</reference>
<comment type="caution">
    <text evidence="5">Lacks conserved residue(s) required for the propagation of feature annotation.</text>
</comment>
<evidence type="ECO:0000313" key="10">
    <source>
        <dbReference type="Proteomes" id="UP001497623"/>
    </source>
</evidence>
<evidence type="ECO:0000259" key="8">
    <source>
        <dbReference type="PROSITE" id="PS51233"/>
    </source>
</evidence>
<dbReference type="InterPro" id="IPR001747">
    <property type="entry name" value="Vitellogenin_N"/>
</dbReference>
<keyword evidence="10" id="KW-1185">Reference proteome</keyword>
<feature type="signal peptide" evidence="6">
    <location>
        <begin position="1"/>
        <end position="16"/>
    </location>
</feature>
<dbReference type="SUPFAM" id="SSF48431">
    <property type="entry name" value="Lipovitellin-phosvitin complex, superhelical domain"/>
    <property type="match status" value="1"/>
</dbReference>
<gene>
    <name evidence="9" type="ORF">MNOR_LOCUS1154</name>
</gene>
<dbReference type="EMBL" id="CAXKWB010000291">
    <property type="protein sequence ID" value="CAL4060226.1"/>
    <property type="molecule type" value="Genomic_DNA"/>
</dbReference>
<evidence type="ECO:0000256" key="1">
    <source>
        <dbReference type="ARBA" id="ARBA00022729"/>
    </source>
</evidence>
<evidence type="ECO:0000259" key="7">
    <source>
        <dbReference type="PROSITE" id="PS51211"/>
    </source>
</evidence>
<dbReference type="Proteomes" id="UP001497623">
    <property type="component" value="Unassembled WGS sequence"/>
</dbReference>
<evidence type="ECO:0000256" key="2">
    <source>
        <dbReference type="ARBA" id="ARBA00022761"/>
    </source>
</evidence>
<keyword evidence="2" id="KW-0758">Storage protein</keyword>
<organism evidence="9 10">
    <name type="scientific">Meganyctiphanes norvegica</name>
    <name type="common">Northern krill</name>
    <name type="synonym">Thysanopoda norvegica</name>
    <dbReference type="NCBI Taxonomy" id="48144"/>
    <lineage>
        <taxon>Eukaryota</taxon>
        <taxon>Metazoa</taxon>
        <taxon>Ecdysozoa</taxon>
        <taxon>Arthropoda</taxon>
        <taxon>Crustacea</taxon>
        <taxon>Multicrustacea</taxon>
        <taxon>Malacostraca</taxon>
        <taxon>Eumalacostraca</taxon>
        <taxon>Eucarida</taxon>
        <taxon>Euphausiacea</taxon>
        <taxon>Euphausiidae</taxon>
        <taxon>Meganyctiphanes</taxon>
    </lineage>
</organism>
<dbReference type="PANTHER" id="PTHR23345">
    <property type="entry name" value="VITELLOGENIN-RELATED"/>
    <property type="match status" value="1"/>
</dbReference>
<dbReference type="SMART" id="SM00216">
    <property type="entry name" value="VWD"/>
    <property type="match status" value="1"/>
</dbReference>
<evidence type="ECO:0000256" key="6">
    <source>
        <dbReference type="SAM" id="SignalP"/>
    </source>
</evidence>
<comment type="caution">
    <text evidence="9">The sequence shown here is derived from an EMBL/GenBank/DDBJ whole genome shotgun (WGS) entry which is preliminary data.</text>
</comment>
<evidence type="ECO:0000256" key="5">
    <source>
        <dbReference type="PROSITE-ProRule" id="PRU00557"/>
    </source>
</evidence>
<evidence type="ECO:0000256" key="3">
    <source>
        <dbReference type="ARBA" id="ARBA00023157"/>
    </source>
</evidence>
<dbReference type="GO" id="GO:0005319">
    <property type="term" value="F:lipid transporter activity"/>
    <property type="evidence" value="ECO:0007669"/>
    <property type="project" value="InterPro"/>
</dbReference>